<dbReference type="PANTHER" id="PTHR46599:SF6">
    <property type="entry name" value="DUAL SPECIFICITY PHOSPHATASE 26"/>
    <property type="match status" value="1"/>
</dbReference>
<accession>A0ABQ9HKZ4</accession>
<sequence length="208" mass="23833">MYAFLWVLYVAGFEKAQHMNLQELWVDDGRAPDCFRVTMSIKRFATLHRVLRHLTGTKNVYNLALIRKIFEEFINTKCSNYQVGEYVTIDEMLEAFHDCCKFCQYIADKPAKNGIMFYALVDANIFYATSRVVKCLVTPVMNTGRNITMDNNFTSVGLAEQLLRDHRLTIIGTLHKNKSEIPSLFLGTKRGPIHSSMFSLGEKCLLVS</sequence>
<dbReference type="InterPro" id="IPR029526">
    <property type="entry name" value="PGBD"/>
</dbReference>
<feature type="domain" description="PiggyBac transposable element-derived protein" evidence="1">
    <location>
        <begin position="1"/>
        <end position="124"/>
    </location>
</feature>
<gene>
    <name evidence="2" type="ORF">PR048_011214</name>
</gene>
<dbReference type="Pfam" id="PF13843">
    <property type="entry name" value="DDE_Tnp_1_7"/>
    <property type="match status" value="2"/>
</dbReference>
<evidence type="ECO:0000313" key="3">
    <source>
        <dbReference type="Proteomes" id="UP001159363"/>
    </source>
</evidence>
<dbReference type="PANTHER" id="PTHR46599">
    <property type="entry name" value="PIGGYBAC TRANSPOSABLE ELEMENT-DERIVED PROTEIN 4"/>
    <property type="match status" value="1"/>
</dbReference>
<dbReference type="EMBL" id="JARBHB010000004">
    <property type="protein sequence ID" value="KAJ8885018.1"/>
    <property type="molecule type" value="Genomic_DNA"/>
</dbReference>
<evidence type="ECO:0000313" key="2">
    <source>
        <dbReference type="EMBL" id="KAJ8885018.1"/>
    </source>
</evidence>
<organism evidence="2 3">
    <name type="scientific">Dryococelus australis</name>
    <dbReference type="NCBI Taxonomy" id="614101"/>
    <lineage>
        <taxon>Eukaryota</taxon>
        <taxon>Metazoa</taxon>
        <taxon>Ecdysozoa</taxon>
        <taxon>Arthropoda</taxon>
        <taxon>Hexapoda</taxon>
        <taxon>Insecta</taxon>
        <taxon>Pterygota</taxon>
        <taxon>Neoptera</taxon>
        <taxon>Polyneoptera</taxon>
        <taxon>Phasmatodea</taxon>
        <taxon>Verophasmatodea</taxon>
        <taxon>Anareolatae</taxon>
        <taxon>Phasmatidae</taxon>
        <taxon>Eurycanthinae</taxon>
        <taxon>Dryococelus</taxon>
    </lineage>
</organism>
<evidence type="ECO:0000259" key="1">
    <source>
        <dbReference type="Pfam" id="PF13843"/>
    </source>
</evidence>
<comment type="caution">
    <text evidence="2">The sequence shown here is derived from an EMBL/GenBank/DDBJ whole genome shotgun (WGS) entry which is preliminary data.</text>
</comment>
<feature type="domain" description="PiggyBac transposable element-derived protein" evidence="1">
    <location>
        <begin position="128"/>
        <end position="185"/>
    </location>
</feature>
<keyword evidence="3" id="KW-1185">Reference proteome</keyword>
<name>A0ABQ9HKZ4_9NEOP</name>
<proteinExistence type="predicted"/>
<reference evidence="2 3" key="1">
    <citation type="submission" date="2023-02" db="EMBL/GenBank/DDBJ databases">
        <title>LHISI_Scaffold_Assembly.</title>
        <authorList>
            <person name="Stuart O.P."/>
            <person name="Cleave R."/>
            <person name="Magrath M.J.L."/>
            <person name="Mikheyev A.S."/>
        </authorList>
    </citation>
    <scope>NUCLEOTIDE SEQUENCE [LARGE SCALE GENOMIC DNA]</scope>
    <source>
        <strain evidence="2">Daus_M_001</strain>
        <tissue evidence="2">Leg muscle</tissue>
    </source>
</reference>
<dbReference type="Proteomes" id="UP001159363">
    <property type="component" value="Chromosome X"/>
</dbReference>
<protein>
    <recommendedName>
        <fullName evidence="1">PiggyBac transposable element-derived protein domain-containing protein</fullName>
    </recommendedName>
</protein>